<feature type="compositionally biased region" description="Basic and acidic residues" evidence="1">
    <location>
        <begin position="1"/>
        <end position="44"/>
    </location>
</feature>
<gene>
    <name evidence="2" type="ORF">NA57DRAFT_75396</name>
</gene>
<reference evidence="2" key="1">
    <citation type="journal article" date="2020" name="Stud. Mycol.">
        <title>101 Dothideomycetes genomes: a test case for predicting lifestyles and emergence of pathogens.</title>
        <authorList>
            <person name="Haridas S."/>
            <person name="Albert R."/>
            <person name="Binder M."/>
            <person name="Bloem J."/>
            <person name="Labutti K."/>
            <person name="Salamov A."/>
            <person name="Andreopoulos B."/>
            <person name="Baker S."/>
            <person name="Barry K."/>
            <person name="Bills G."/>
            <person name="Bluhm B."/>
            <person name="Cannon C."/>
            <person name="Castanera R."/>
            <person name="Culley D."/>
            <person name="Daum C."/>
            <person name="Ezra D."/>
            <person name="Gonzalez J."/>
            <person name="Henrissat B."/>
            <person name="Kuo A."/>
            <person name="Liang C."/>
            <person name="Lipzen A."/>
            <person name="Lutzoni F."/>
            <person name="Magnuson J."/>
            <person name="Mondo S."/>
            <person name="Nolan M."/>
            <person name="Ohm R."/>
            <person name="Pangilinan J."/>
            <person name="Park H.-J."/>
            <person name="Ramirez L."/>
            <person name="Alfaro M."/>
            <person name="Sun H."/>
            <person name="Tritt A."/>
            <person name="Yoshinaga Y."/>
            <person name="Zwiers L.-H."/>
            <person name="Turgeon B."/>
            <person name="Goodwin S."/>
            <person name="Spatafora J."/>
            <person name="Crous P."/>
            <person name="Grigoriev I."/>
        </authorList>
    </citation>
    <scope>NUCLEOTIDE SEQUENCE</scope>
    <source>
        <strain evidence="2">CBS 133067</strain>
    </source>
</reference>
<organism evidence="2 3">
    <name type="scientific">Rhizodiscina lignyota</name>
    <dbReference type="NCBI Taxonomy" id="1504668"/>
    <lineage>
        <taxon>Eukaryota</taxon>
        <taxon>Fungi</taxon>
        <taxon>Dikarya</taxon>
        <taxon>Ascomycota</taxon>
        <taxon>Pezizomycotina</taxon>
        <taxon>Dothideomycetes</taxon>
        <taxon>Pleosporomycetidae</taxon>
        <taxon>Aulographales</taxon>
        <taxon>Rhizodiscinaceae</taxon>
        <taxon>Rhizodiscina</taxon>
    </lineage>
</organism>
<dbReference type="EMBL" id="ML978125">
    <property type="protein sequence ID" value="KAF2099893.1"/>
    <property type="molecule type" value="Genomic_DNA"/>
</dbReference>
<protein>
    <submittedName>
        <fullName evidence="2">Uncharacterized protein</fullName>
    </submittedName>
</protein>
<dbReference type="AlphaFoldDB" id="A0A9P4IIF9"/>
<accession>A0A9P4IIF9</accession>
<name>A0A9P4IIF9_9PEZI</name>
<evidence type="ECO:0000313" key="3">
    <source>
        <dbReference type="Proteomes" id="UP000799772"/>
    </source>
</evidence>
<sequence>MDEHEHGLKDKDIEAPKDKQEHSSNNEVLDYSRHYHDDVNHEDEGSQDSDSEDEVWKAKQYAISKRIRDRKIKDPAYKAAYNTKKLAYRNSVKHTTKFKATAADADKKRRENHRALDIPDNKFRRCNPCGKWVVAAPVFWEKLRQNDMCGKTKVSGRAFRNIPR</sequence>
<keyword evidence="3" id="KW-1185">Reference proteome</keyword>
<comment type="caution">
    <text evidence="2">The sequence shown here is derived from an EMBL/GenBank/DDBJ whole genome shotgun (WGS) entry which is preliminary data.</text>
</comment>
<evidence type="ECO:0000313" key="2">
    <source>
        <dbReference type="EMBL" id="KAF2099893.1"/>
    </source>
</evidence>
<evidence type="ECO:0000256" key="1">
    <source>
        <dbReference type="SAM" id="MobiDB-lite"/>
    </source>
</evidence>
<proteinExistence type="predicted"/>
<dbReference type="Proteomes" id="UP000799772">
    <property type="component" value="Unassembled WGS sequence"/>
</dbReference>
<feature type="region of interest" description="Disordered" evidence="1">
    <location>
        <begin position="1"/>
        <end position="55"/>
    </location>
</feature>